<dbReference type="EMBL" id="LR796620">
    <property type="protein sequence ID" value="CAB4154412.1"/>
    <property type="molecule type" value="Genomic_DNA"/>
</dbReference>
<reference evidence="1" key="1">
    <citation type="submission" date="2020-04" db="EMBL/GenBank/DDBJ databases">
        <authorList>
            <person name="Chiriac C."/>
            <person name="Salcher M."/>
            <person name="Ghai R."/>
            <person name="Kavagutti S V."/>
        </authorList>
    </citation>
    <scope>NUCLEOTIDE SEQUENCE</scope>
</reference>
<proteinExistence type="predicted"/>
<name>A0A6J5N7J7_9CAUD</name>
<evidence type="ECO:0000313" key="1">
    <source>
        <dbReference type="EMBL" id="CAB4154412.1"/>
    </source>
</evidence>
<accession>A0A6J5N7J7</accession>
<protein>
    <submittedName>
        <fullName evidence="1">Uncharacterized protein</fullName>
    </submittedName>
</protein>
<sequence length="63" mass="7783">MYDYEILYDDYIGYRWDNEAGPERRVYYTGRTATQALRRFYEDYPLYAINRIQRRAPETSEKV</sequence>
<organism evidence="1">
    <name type="scientific">uncultured Caudovirales phage</name>
    <dbReference type="NCBI Taxonomy" id="2100421"/>
    <lineage>
        <taxon>Viruses</taxon>
        <taxon>Duplodnaviria</taxon>
        <taxon>Heunggongvirae</taxon>
        <taxon>Uroviricota</taxon>
        <taxon>Caudoviricetes</taxon>
        <taxon>Peduoviridae</taxon>
        <taxon>Maltschvirus</taxon>
        <taxon>Maltschvirus maltsch</taxon>
    </lineage>
</organism>
<gene>
    <name evidence="1" type="ORF">UFOVP642_2</name>
</gene>